<comment type="caution">
    <text evidence="1">The sequence shown here is derived from an EMBL/GenBank/DDBJ whole genome shotgun (WGS) entry which is preliminary data.</text>
</comment>
<evidence type="ECO:0000313" key="2">
    <source>
        <dbReference type="Proteomes" id="UP001298681"/>
    </source>
</evidence>
<sequence>MHAQVNKEDARAFAHWASSFGHEKTAPQWGAVFVVFCEKFCYSYFVFIERLDGIQYMTDASCMQKESECLEAKNLEIDDLFLNIHTDKVRIVFS</sequence>
<proteinExistence type="predicted"/>
<protein>
    <submittedName>
        <fullName evidence="1">Uncharacterized protein</fullName>
    </submittedName>
</protein>
<name>A0ABS9MFP6_9FIRM</name>
<dbReference type="Proteomes" id="UP001298681">
    <property type="component" value="Unassembled WGS sequence"/>
</dbReference>
<reference evidence="1 2" key="1">
    <citation type="submission" date="2022-01" db="EMBL/GenBank/DDBJ databases">
        <title>Collection of gut derived symbiotic bacterial strains cultured from healthy donors.</title>
        <authorList>
            <person name="Lin H."/>
            <person name="Kohout C."/>
            <person name="Waligurski E."/>
            <person name="Pamer E.G."/>
        </authorList>
    </citation>
    <scope>NUCLEOTIDE SEQUENCE [LARGE SCALE GENOMIC DNA]</scope>
    <source>
        <strain evidence="1 2">DFI.7.58</strain>
    </source>
</reference>
<dbReference type="EMBL" id="JAKNHQ010000001">
    <property type="protein sequence ID" value="MCG4609619.1"/>
    <property type="molecule type" value="Genomic_DNA"/>
</dbReference>
<keyword evidence="2" id="KW-1185">Reference proteome</keyword>
<dbReference type="RefSeq" id="WP_237966309.1">
    <property type="nucleotide sequence ID" value="NZ_JAKNHQ010000001.1"/>
</dbReference>
<gene>
    <name evidence="1" type="ORF">L0P57_01490</name>
</gene>
<accession>A0ABS9MFP6</accession>
<evidence type="ECO:0000313" key="1">
    <source>
        <dbReference type="EMBL" id="MCG4609619.1"/>
    </source>
</evidence>
<organism evidence="1 2">
    <name type="scientific">Anaeromassilibacillus senegalensis</name>
    <dbReference type="NCBI Taxonomy" id="1673717"/>
    <lineage>
        <taxon>Bacteria</taxon>
        <taxon>Bacillati</taxon>
        <taxon>Bacillota</taxon>
        <taxon>Clostridia</taxon>
        <taxon>Eubacteriales</taxon>
        <taxon>Acutalibacteraceae</taxon>
        <taxon>Anaeromassilibacillus</taxon>
    </lineage>
</organism>